<evidence type="ECO:0000256" key="1">
    <source>
        <dbReference type="SAM" id="SignalP"/>
    </source>
</evidence>
<feature type="signal peptide" evidence="1">
    <location>
        <begin position="1"/>
        <end position="22"/>
    </location>
</feature>
<keyword evidence="1" id="KW-0732">Signal</keyword>
<evidence type="ECO:0008006" key="4">
    <source>
        <dbReference type="Google" id="ProtNLM"/>
    </source>
</evidence>
<dbReference type="Proteomes" id="UP000671908">
    <property type="component" value="Chromosome"/>
</dbReference>
<feature type="chain" id="PRO_5037884374" description="Lipoprotein" evidence="1">
    <location>
        <begin position="23"/>
        <end position="220"/>
    </location>
</feature>
<proteinExistence type="predicted"/>
<dbReference type="EMBL" id="CP054142">
    <property type="protein sequence ID" value="QTQ13796.1"/>
    <property type="molecule type" value="Genomic_DNA"/>
</dbReference>
<reference evidence="2 3" key="1">
    <citation type="journal article" date="2021" name="Microbiol. Resour. Announc.">
        <title>Complete Genome Sequences of Three Human Oral Treponema parvum Isolates.</title>
        <authorList>
            <person name="Zeng H."/>
            <person name="Watt R.M."/>
        </authorList>
    </citation>
    <scope>NUCLEOTIDE SEQUENCE [LARGE SCALE GENOMIC DNA]</scope>
    <source>
        <strain evidence="2 3">ATCC 700770</strain>
    </source>
</reference>
<name>A0A975F3B7_9SPIR</name>
<sequence length="220" mass="23393">MKKYMFIAAALAAVLVGFSACSNGSSDNNTPTIPGGGSGTPEVPLLPGNYTVESDLSCVAPGMNNADLAKGVPVSGYKPLLESTRATVDSDGNITLTLKFRKARIHFNASAAAINTFIDPRNSPPGYYDMAGVKQNALSTTVSTDDTAKDPTNQDVYYLTSMTFPASKGKSEYFLWIYINSGFMGAQFSDGKGTAGHSQPNQHSKYAGKFTVDWTTLTKE</sequence>
<keyword evidence="3" id="KW-1185">Reference proteome</keyword>
<accession>A0A975F3B7</accession>
<evidence type="ECO:0000313" key="3">
    <source>
        <dbReference type="Proteomes" id="UP000671908"/>
    </source>
</evidence>
<dbReference type="KEGG" id="tpav:HRQ91_04610"/>
<dbReference type="RefSeq" id="WP_210120473.1">
    <property type="nucleotide sequence ID" value="NZ_CP054142.1"/>
</dbReference>
<dbReference type="PROSITE" id="PS51257">
    <property type="entry name" value="PROKAR_LIPOPROTEIN"/>
    <property type="match status" value="1"/>
</dbReference>
<organism evidence="2 3">
    <name type="scientific">Treponema parvum</name>
    <dbReference type="NCBI Taxonomy" id="138851"/>
    <lineage>
        <taxon>Bacteria</taxon>
        <taxon>Pseudomonadati</taxon>
        <taxon>Spirochaetota</taxon>
        <taxon>Spirochaetia</taxon>
        <taxon>Spirochaetales</taxon>
        <taxon>Treponemataceae</taxon>
        <taxon>Treponema</taxon>
    </lineage>
</organism>
<gene>
    <name evidence="2" type="ORF">HRQ91_04610</name>
</gene>
<dbReference type="AlphaFoldDB" id="A0A975F3B7"/>
<evidence type="ECO:0000313" key="2">
    <source>
        <dbReference type="EMBL" id="QTQ13796.1"/>
    </source>
</evidence>
<protein>
    <recommendedName>
        <fullName evidence="4">Lipoprotein</fullName>
    </recommendedName>
</protein>